<dbReference type="Pfam" id="PF12146">
    <property type="entry name" value="Hydrolase_4"/>
    <property type="match status" value="1"/>
</dbReference>
<dbReference type="InterPro" id="IPR022742">
    <property type="entry name" value="Hydrolase_4"/>
</dbReference>
<accession>A0A101FYY2</accession>
<name>A0A101FYY2_9CHLR</name>
<dbReference type="SUPFAM" id="SSF53474">
    <property type="entry name" value="alpha/beta-Hydrolases"/>
    <property type="match status" value="1"/>
</dbReference>
<dbReference type="InterPro" id="IPR029058">
    <property type="entry name" value="AB_hydrolase_fold"/>
</dbReference>
<sequence>MKPLIMPTAEPFFFKGDDLGFLLIHGFTGTPKEMRLLGDHLAAQGHTVLGIRLAGHATQIEDMKRTRWQDWLASVEDGINMLRTCCSQVVPIGLSMGGALSMLAAATYSLDAAVAISAPYLLDDWRVPFLRPLSVIMPYASKGQSDMKDKRNDAQHANYTAYPTRAIVELDSLLKETRTHVPEISIPVLLIHSKADQGVPFENLEKYYTNIPSKQKTKMVLEKSGHVVTEDIERETAFKAIDDFIKKTLK</sequence>
<feature type="active site" description="Charge relay system" evidence="1">
    <location>
        <position position="196"/>
    </location>
</feature>
<feature type="binding site" evidence="2">
    <location>
        <position position="96"/>
    </location>
    <ligand>
        <name>substrate</name>
    </ligand>
</feature>
<proteinExistence type="predicted"/>
<keyword evidence="4" id="KW-0378">Hydrolase</keyword>
<evidence type="ECO:0000256" key="1">
    <source>
        <dbReference type="PIRSR" id="PIRSR017388-1"/>
    </source>
</evidence>
<reference evidence="4 5" key="1">
    <citation type="journal article" date="2015" name="MBio">
        <title>Genome-Resolved Metagenomic Analysis Reveals Roles for Candidate Phyla and Other Microbial Community Members in Biogeochemical Transformations in Oil Reservoirs.</title>
        <authorList>
            <person name="Hu P."/>
            <person name="Tom L."/>
            <person name="Singh A."/>
            <person name="Thomas B.C."/>
            <person name="Baker B.J."/>
            <person name="Piceno Y.M."/>
            <person name="Andersen G.L."/>
            <person name="Banfield J.F."/>
        </authorList>
    </citation>
    <scope>NUCLEOTIDE SEQUENCE [LARGE SCALE GENOMIC DNA]</scope>
    <source>
        <strain evidence="4">46_16</strain>
    </source>
</reference>
<gene>
    <name evidence="4" type="ORF">XD73_0114</name>
</gene>
<evidence type="ECO:0000259" key="3">
    <source>
        <dbReference type="Pfam" id="PF12146"/>
    </source>
</evidence>
<evidence type="ECO:0000313" key="4">
    <source>
        <dbReference type="EMBL" id="KUK47045.1"/>
    </source>
</evidence>
<dbReference type="Proteomes" id="UP000064249">
    <property type="component" value="Unassembled WGS sequence"/>
</dbReference>
<feature type="active site" description="Charge relay system" evidence="1">
    <location>
        <position position="226"/>
    </location>
</feature>
<organism evidence="4 5">
    <name type="scientific">Anaerolinea thermophila</name>
    <dbReference type="NCBI Taxonomy" id="167964"/>
    <lineage>
        <taxon>Bacteria</taxon>
        <taxon>Bacillati</taxon>
        <taxon>Chloroflexota</taxon>
        <taxon>Anaerolineae</taxon>
        <taxon>Anaerolineales</taxon>
        <taxon>Anaerolineaceae</taxon>
        <taxon>Anaerolinea</taxon>
    </lineage>
</organism>
<feature type="domain" description="Serine aminopeptidase S33" evidence="3">
    <location>
        <begin position="22"/>
        <end position="231"/>
    </location>
</feature>
<dbReference type="PATRIC" id="fig|167964.4.peg.440"/>
<feature type="binding site" evidence="2">
    <location>
        <position position="27"/>
    </location>
    <ligand>
        <name>substrate</name>
    </ligand>
</feature>
<comment type="caution">
    <text evidence="4">The sequence shown here is derived from an EMBL/GenBank/DDBJ whole genome shotgun (WGS) entry which is preliminary data.</text>
</comment>
<dbReference type="PIRSF" id="PIRSF017388">
    <property type="entry name" value="Esterase_lipase"/>
    <property type="match status" value="1"/>
</dbReference>
<dbReference type="EMBL" id="LGFU01000002">
    <property type="protein sequence ID" value="KUK47045.1"/>
    <property type="molecule type" value="Genomic_DNA"/>
</dbReference>
<evidence type="ECO:0000313" key="5">
    <source>
        <dbReference type="Proteomes" id="UP000064249"/>
    </source>
</evidence>
<evidence type="ECO:0000256" key="2">
    <source>
        <dbReference type="PIRSR" id="PIRSR017388-2"/>
    </source>
</evidence>
<dbReference type="InterPro" id="IPR012354">
    <property type="entry name" value="Esterase_lipase"/>
</dbReference>
<dbReference type="AlphaFoldDB" id="A0A101FYY2"/>
<dbReference type="Gene3D" id="3.40.50.1820">
    <property type="entry name" value="alpha/beta hydrolase"/>
    <property type="match status" value="1"/>
</dbReference>
<dbReference type="PANTHER" id="PTHR11614">
    <property type="entry name" value="PHOSPHOLIPASE-RELATED"/>
    <property type="match status" value="1"/>
</dbReference>
<dbReference type="GO" id="GO:0052689">
    <property type="term" value="F:carboxylic ester hydrolase activity"/>
    <property type="evidence" value="ECO:0007669"/>
    <property type="project" value="InterPro"/>
</dbReference>
<protein>
    <submittedName>
        <fullName evidence="4">Alpha/beta hydrolase fold protein</fullName>
    </submittedName>
</protein>
<feature type="active site" description="Nucleophile" evidence="1">
    <location>
        <position position="95"/>
    </location>
</feature>
<dbReference type="InterPro" id="IPR051044">
    <property type="entry name" value="MAG_DAG_Lipase"/>
</dbReference>